<dbReference type="Pfam" id="PF16987">
    <property type="entry name" value="KIX_2"/>
    <property type="match status" value="1"/>
</dbReference>
<organism evidence="4 5">
    <name type="scientific">Aspergillus bombycis</name>
    <dbReference type="NCBI Taxonomy" id="109264"/>
    <lineage>
        <taxon>Eukaryota</taxon>
        <taxon>Fungi</taxon>
        <taxon>Dikarya</taxon>
        <taxon>Ascomycota</taxon>
        <taxon>Pezizomycotina</taxon>
        <taxon>Eurotiomycetes</taxon>
        <taxon>Eurotiomycetidae</taxon>
        <taxon>Eurotiales</taxon>
        <taxon>Aspergillaceae</taxon>
        <taxon>Aspergillus</taxon>
    </lineage>
</organism>
<reference evidence="4 5" key="1">
    <citation type="journal article" date="2016" name="Genome Biol. Evol.">
        <title>Draft genome sequence of an aflatoxigenic Aspergillus species, A. bombycis.</title>
        <authorList>
            <person name="Moore G.G."/>
            <person name="Mack B.M."/>
            <person name="Beltz S.B."/>
            <person name="Gilbert M.K."/>
        </authorList>
    </citation>
    <scope>NUCLEOTIDE SEQUENCE [LARGE SCALE GENOMIC DNA]</scope>
    <source>
        <strain evidence="5">NRRL 26010</strain>
    </source>
</reference>
<evidence type="ECO:0000313" key="4">
    <source>
        <dbReference type="EMBL" id="OGM45006.1"/>
    </source>
</evidence>
<sequence>IIEKQAALATVTPQLPRTRSLYNLSILTFHAVQSQGGSSIGWRADVSFKERVTNVYQMLTSLRLIQPEPDANLQSHIRAALTFEQKAFQDANMKVHFVLLLK</sequence>
<dbReference type="STRING" id="109264.A0A1F7ZZX9"/>
<dbReference type="GeneID" id="34449130"/>
<comment type="subcellular location">
    <subcellularLocation>
        <location evidence="1">Nucleus</location>
    </subcellularLocation>
</comment>
<accession>A0A1F7ZZX9</accession>
<dbReference type="GO" id="GO:0005634">
    <property type="term" value="C:nucleus"/>
    <property type="evidence" value="ECO:0007669"/>
    <property type="project" value="UniProtKB-SubCell"/>
</dbReference>
<dbReference type="OrthoDB" id="3918840at2759"/>
<feature type="domain" description="Mediator complex subunit 15 KIX" evidence="3">
    <location>
        <begin position="41"/>
        <end position="94"/>
    </location>
</feature>
<dbReference type="Proteomes" id="UP000179179">
    <property type="component" value="Unassembled WGS sequence"/>
</dbReference>
<evidence type="ECO:0000313" key="5">
    <source>
        <dbReference type="Proteomes" id="UP000179179"/>
    </source>
</evidence>
<evidence type="ECO:0000256" key="2">
    <source>
        <dbReference type="ARBA" id="ARBA00023242"/>
    </source>
</evidence>
<keyword evidence="2" id="KW-0539">Nucleus</keyword>
<name>A0A1F7ZZX9_9EURO</name>
<evidence type="ECO:0000256" key="1">
    <source>
        <dbReference type="ARBA" id="ARBA00004123"/>
    </source>
</evidence>
<protein>
    <recommendedName>
        <fullName evidence="3">Mediator complex subunit 15 KIX domain-containing protein</fullName>
    </recommendedName>
</protein>
<evidence type="ECO:0000259" key="3">
    <source>
        <dbReference type="Pfam" id="PF16987"/>
    </source>
</evidence>
<comment type="caution">
    <text evidence="4">The sequence shown here is derived from an EMBL/GenBank/DDBJ whole genome shotgun (WGS) entry which is preliminary data.</text>
</comment>
<dbReference type="RefSeq" id="XP_022388723.1">
    <property type="nucleotide sequence ID" value="XM_022532869.1"/>
</dbReference>
<feature type="non-terminal residue" evidence="4">
    <location>
        <position position="1"/>
    </location>
</feature>
<gene>
    <name evidence="4" type="ORF">ABOM_005740</name>
</gene>
<dbReference type="AlphaFoldDB" id="A0A1F7ZZX9"/>
<proteinExistence type="predicted"/>
<keyword evidence="5" id="KW-1185">Reference proteome</keyword>
<dbReference type="InterPro" id="IPR036546">
    <property type="entry name" value="MED15_KIX"/>
</dbReference>
<dbReference type="EMBL" id="LYCR01000047">
    <property type="protein sequence ID" value="OGM45006.1"/>
    <property type="molecule type" value="Genomic_DNA"/>
</dbReference>